<dbReference type="Gene3D" id="1.20.120.710">
    <property type="entry name" value="Haloacid dehalogenase hydrolase-like domain"/>
    <property type="match status" value="1"/>
</dbReference>
<proteinExistence type="predicted"/>
<reference evidence="1" key="2">
    <citation type="submission" date="2020-09" db="EMBL/GenBank/DDBJ databases">
        <authorList>
            <person name="Sun Q."/>
            <person name="Zhou Y."/>
        </authorList>
    </citation>
    <scope>NUCLEOTIDE SEQUENCE</scope>
    <source>
        <strain evidence="1">CGMCC 1.12987</strain>
    </source>
</reference>
<dbReference type="InterPro" id="IPR023214">
    <property type="entry name" value="HAD_sf"/>
</dbReference>
<evidence type="ECO:0008006" key="3">
    <source>
        <dbReference type="Google" id="ProtNLM"/>
    </source>
</evidence>
<dbReference type="Pfam" id="PF00702">
    <property type="entry name" value="Hydrolase"/>
    <property type="match status" value="1"/>
</dbReference>
<organism evidence="1 2">
    <name type="scientific">Paenibacillus abyssi</name>
    <dbReference type="NCBI Taxonomy" id="1340531"/>
    <lineage>
        <taxon>Bacteria</taxon>
        <taxon>Bacillati</taxon>
        <taxon>Bacillota</taxon>
        <taxon>Bacilli</taxon>
        <taxon>Bacillales</taxon>
        <taxon>Paenibacillaceae</taxon>
        <taxon>Paenibacillus</taxon>
    </lineage>
</organism>
<gene>
    <name evidence="1" type="ORF">GCM10010916_46070</name>
</gene>
<dbReference type="PRINTS" id="PR00413">
    <property type="entry name" value="HADHALOGNASE"/>
</dbReference>
<dbReference type="Proteomes" id="UP000644756">
    <property type="component" value="Unassembled WGS sequence"/>
</dbReference>
<dbReference type="SFLD" id="SFLDS00003">
    <property type="entry name" value="Haloacid_Dehalogenase"/>
    <property type="match status" value="1"/>
</dbReference>
<comment type="caution">
    <text evidence="1">The sequence shown here is derived from an EMBL/GenBank/DDBJ whole genome shotgun (WGS) entry which is preliminary data.</text>
</comment>
<dbReference type="SUPFAM" id="SSF56784">
    <property type="entry name" value="HAD-like"/>
    <property type="match status" value="1"/>
</dbReference>
<accession>A0A917G669</accession>
<dbReference type="RefSeq" id="WP_188533434.1">
    <property type="nucleotide sequence ID" value="NZ_BMGR01000020.1"/>
</dbReference>
<sequence>MEGIRLVLFDLDDTLLYFDDYWKRSMYESFESYPLTQGIGMDRLFPVFLEKDELFHEQWLSGVIDGGEFRRLRFIHTLAEFNISTGAEEAEAFERWFWTVRAPYIPHDPLLIERLKRWGEVYQLGILTNGTSEDQYDKLRRMGLDGLFTKSNVFVSDELGTAKPKPDAYRITASRMGFKPVETLFVGDSWMNDVIGPMQAGMRAVWLNRGNKPVPDEPVPEAVIGHLEELEHLLLHKMNN</sequence>
<dbReference type="SFLD" id="SFLDG01129">
    <property type="entry name" value="C1.5:_HAD__Beta-PGM__Phosphata"/>
    <property type="match status" value="1"/>
</dbReference>
<dbReference type="PANTHER" id="PTHR47478">
    <property type="match status" value="1"/>
</dbReference>
<dbReference type="InterPro" id="IPR006439">
    <property type="entry name" value="HAD-SF_hydro_IA"/>
</dbReference>
<dbReference type="NCBIfam" id="TIGR01549">
    <property type="entry name" value="HAD-SF-IA-v1"/>
    <property type="match status" value="1"/>
</dbReference>
<evidence type="ECO:0000313" key="2">
    <source>
        <dbReference type="Proteomes" id="UP000644756"/>
    </source>
</evidence>
<name>A0A917G669_9BACL</name>
<dbReference type="EMBL" id="BMGR01000020">
    <property type="protein sequence ID" value="GGG24335.1"/>
    <property type="molecule type" value="Genomic_DNA"/>
</dbReference>
<dbReference type="Gene3D" id="3.40.50.1000">
    <property type="entry name" value="HAD superfamily/HAD-like"/>
    <property type="match status" value="1"/>
</dbReference>
<dbReference type="InterPro" id="IPR036412">
    <property type="entry name" value="HAD-like_sf"/>
</dbReference>
<protein>
    <recommendedName>
        <fullName evidence="3">Haloacid dehalogenase</fullName>
    </recommendedName>
</protein>
<dbReference type="PANTHER" id="PTHR47478:SF1">
    <property type="entry name" value="PYRIMIDINE 5'-NUCLEOTIDASE YJJG"/>
    <property type="match status" value="1"/>
</dbReference>
<dbReference type="InterPro" id="IPR052550">
    <property type="entry name" value="Pyrimidine_5'-ntase_YjjG"/>
</dbReference>
<keyword evidence="2" id="KW-1185">Reference proteome</keyword>
<reference evidence="1" key="1">
    <citation type="journal article" date="2014" name="Int. J. Syst. Evol. Microbiol.">
        <title>Complete genome sequence of Corynebacterium casei LMG S-19264T (=DSM 44701T), isolated from a smear-ripened cheese.</title>
        <authorList>
            <consortium name="US DOE Joint Genome Institute (JGI-PGF)"/>
            <person name="Walter F."/>
            <person name="Albersmeier A."/>
            <person name="Kalinowski J."/>
            <person name="Ruckert C."/>
        </authorList>
    </citation>
    <scope>NUCLEOTIDE SEQUENCE</scope>
    <source>
        <strain evidence="1">CGMCC 1.12987</strain>
    </source>
</reference>
<dbReference type="AlphaFoldDB" id="A0A917G669"/>
<evidence type="ECO:0000313" key="1">
    <source>
        <dbReference type="EMBL" id="GGG24335.1"/>
    </source>
</evidence>